<name>A0A7S3L1Q6_9STRA</name>
<dbReference type="Pfam" id="PF03083">
    <property type="entry name" value="MtN3_slv"/>
    <property type="match status" value="1"/>
</dbReference>
<evidence type="ECO:0000256" key="9">
    <source>
        <dbReference type="ARBA" id="ARBA00022737"/>
    </source>
</evidence>
<keyword evidence="9" id="KW-0677">Repeat</keyword>
<keyword evidence="8 13" id="KW-0812">Transmembrane</keyword>
<evidence type="ECO:0000256" key="7">
    <source>
        <dbReference type="ARBA" id="ARBA00022597"/>
    </source>
</evidence>
<sequence length="275" mass="29781">MLGNTLGWVSYGLLRSNWFIFFANAPGFFLSIFFNTTAIKLLYLAATLQSNDAATTATTPTTTLETTAALLEHKEPDTDKTIHNDKIFDNLPTPSAPLTDPSTSIVVEVPAPATPPAAAAMIGVSTSILAPAAKRLESHERLVLALMLVWMGVLSCVIAAKSWDDDLRQMVLGLTVNCNLVFFYGAPLSTIRQVLTTRSSRWLHGPTMLRNTANGVFWTVYGLAVLDPYVAVPNGLGALLGFVQMILWVVFPRAKDKTEQHASVEDATAAMVTEP</sequence>
<feature type="transmembrane region" description="Helical" evidence="13">
    <location>
        <begin position="142"/>
        <end position="163"/>
    </location>
</feature>
<feature type="transmembrane region" description="Helical" evidence="13">
    <location>
        <begin position="169"/>
        <end position="187"/>
    </location>
</feature>
<evidence type="ECO:0000313" key="14">
    <source>
        <dbReference type="EMBL" id="CAE0408435.1"/>
    </source>
</evidence>
<gene>
    <name evidence="14" type="ORF">ACOF00016_LOCUS6180</name>
</gene>
<dbReference type="FunFam" id="1.20.1280.290:FF:000004">
    <property type="entry name" value="Sugar transporter SWEET"/>
    <property type="match status" value="1"/>
</dbReference>
<dbReference type="Gene3D" id="1.20.1280.290">
    <property type="match status" value="1"/>
</dbReference>
<keyword evidence="5" id="KW-0813">Transport</keyword>
<feature type="transmembrane region" description="Helical" evidence="13">
    <location>
        <begin position="20"/>
        <end position="43"/>
    </location>
</feature>
<keyword evidence="6" id="KW-1003">Cell membrane</keyword>
<feature type="transmembrane region" description="Helical" evidence="13">
    <location>
        <begin position="208"/>
        <end position="226"/>
    </location>
</feature>
<evidence type="ECO:0000256" key="3">
    <source>
        <dbReference type="ARBA" id="ARBA00007809"/>
    </source>
</evidence>
<evidence type="ECO:0000256" key="5">
    <source>
        <dbReference type="ARBA" id="ARBA00022448"/>
    </source>
</evidence>
<dbReference type="PANTHER" id="PTHR10791">
    <property type="entry name" value="RAG1-ACTIVATING PROTEIN 1"/>
    <property type="match status" value="1"/>
</dbReference>
<dbReference type="AlphaFoldDB" id="A0A7S3L1Q6"/>
<evidence type="ECO:0000256" key="2">
    <source>
        <dbReference type="ARBA" id="ARBA00004653"/>
    </source>
</evidence>
<evidence type="ECO:0000256" key="12">
    <source>
        <dbReference type="ARBA" id="ARBA00023136"/>
    </source>
</evidence>
<evidence type="ECO:0000256" key="11">
    <source>
        <dbReference type="ARBA" id="ARBA00023034"/>
    </source>
</evidence>
<evidence type="ECO:0000256" key="8">
    <source>
        <dbReference type="ARBA" id="ARBA00022692"/>
    </source>
</evidence>
<dbReference type="GO" id="GO:0005886">
    <property type="term" value="C:plasma membrane"/>
    <property type="evidence" value="ECO:0007669"/>
    <property type="project" value="UniProtKB-SubCell"/>
</dbReference>
<keyword evidence="12 13" id="KW-0472">Membrane</keyword>
<reference evidence="14" key="1">
    <citation type="submission" date="2021-01" db="EMBL/GenBank/DDBJ databases">
        <authorList>
            <person name="Corre E."/>
            <person name="Pelletier E."/>
            <person name="Niang G."/>
            <person name="Scheremetjew M."/>
            <person name="Finn R."/>
            <person name="Kale V."/>
            <person name="Holt S."/>
            <person name="Cochrane G."/>
            <person name="Meng A."/>
            <person name="Brown T."/>
            <person name="Cohen L."/>
        </authorList>
    </citation>
    <scope>NUCLEOTIDE SEQUENCE</scope>
    <source>
        <strain evidence="14">CCMP127</strain>
    </source>
</reference>
<accession>A0A7S3L1Q6</accession>
<organism evidence="14">
    <name type="scientific">Amphora coffeiformis</name>
    <dbReference type="NCBI Taxonomy" id="265554"/>
    <lineage>
        <taxon>Eukaryota</taxon>
        <taxon>Sar</taxon>
        <taxon>Stramenopiles</taxon>
        <taxon>Ochrophyta</taxon>
        <taxon>Bacillariophyta</taxon>
        <taxon>Bacillariophyceae</taxon>
        <taxon>Bacillariophycidae</taxon>
        <taxon>Thalassiophysales</taxon>
        <taxon>Catenulaceae</taxon>
        <taxon>Amphora</taxon>
    </lineage>
</organism>
<evidence type="ECO:0000256" key="4">
    <source>
        <dbReference type="ARBA" id="ARBA00021741"/>
    </source>
</evidence>
<evidence type="ECO:0000256" key="10">
    <source>
        <dbReference type="ARBA" id="ARBA00022989"/>
    </source>
</evidence>
<comment type="subcellular location">
    <subcellularLocation>
        <location evidence="1">Cell membrane</location>
        <topology evidence="1">Multi-pass membrane protein</topology>
    </subcellularLocation>
    <subcellularLocation>
        <location evidence="2">Golgi apparatus membrane</location>
        <topology evidence="2">Multi-pass membrane protein</topology>
    </subcellularLocation>
</comment>
<keyword evidence="11" id="KW-0333">Golgi apparatus</keyword>
<dbReference type="GO" id="GO:0000139">
    <property type="term" value="C:Golgi membrane"/>
    <property type="evidence" value="ECO:0007669"/>
    <property type="project" value="UniProtKB-SubCell"/>
</dbReference>
<dbReference type="GO" id="GO:0051119">
    <property type="term" value="F:sugar transmembrane transporter activity"/>
    <property type="evidence" value="ECO:0007669"/>
    <property type="project" value="InterPro"/>
</dbReference>
<keyword evidence="10 13" id="KW-1133">Transmembrane helix</keyword>
<dbReference type="PANTHER" id="PTHR10791:SF30">
    <property type="entry name" value="SUGAR TRANSPORTER SWEET1"/>
    <property type="match status" value="1"/>
</dbReference>
<evidence type="ECO:0000256" key="13">
    <source>
        <dbReference type="SAM" id="Phobius"/>
    </source>
</evidence>
<comment type="similarity">
    <text evidence="3">Belongs to the SWEET sugar transporter family.</text>
</comment>
<dbReference type="EMBL" id="HBIM01007253">
    <property type="protein sequence ID" value="CAE0408435.1"/>
    <property type="molecule type" value="Transcribed_RNA"/>
</dbReference>
<feature type="transmembrane region" description="Helical" evidence="13">
    <location>
        <begin position="232"/>
        <end position="251"/>
    </location>
</feature>
<dbReference type="InterPro" id="IPR047664">
    <property type="entry name" value="SWEET"/>
</dbReference>
<protein>
    <recommendedName>
        <fullName evidence="4">Sugar transporter SWEET1</fullName>
    </recommendedName>
</protein>
<dbReference type="InterPro" id="IPR004316">
    <property type="entry name" value="SWEET_rpt"/>
</dbReference>
<keyword evidence="7" id="KW-0762">Sugar transport</keyword>
<evidence type="ECO:0000256" key="1">
    <source>
        <dbReference type="ARBA" id="ARBA00004651"/>
    </source>
</evidence>
<evidence type="ECO:0000256" key="6">
    <source>
        <dbReference type="ARBA" id="ARBA00022475"/>
    </source>
</evidence>
<proteinExistence type="inferred from homology"/>